<name>I0V572_9PSEU</name>
<keyword evidence="2" id="KW-1185">Reference proteome</keyword>
<dbReference type="AlphaFoldDB" id="I0V572"/>
<evidence type="ECO:0000313" key="1">
    <source>
        <dbReference type="EMBL" id="EID55275.1"/>
    </source>
</evidence>
<dbReference type="STRING" id="882086.SacxiDRAFT_3066"/>
<dbReference type="OrthoDB" id="3692215at2"/>
<evidence type="ECO:0000313" key="2">
    <source>
        <dbReference type="Proteomes" id="UP000004691"/>
    </source>
</evidence>
<proteinExistence type="predicted"/>
<dbReference type="Proteomes" id="UP000004691">
    <property type="component" value="Unassembled WGS sequence"/>
</dbReference>
<dbReference type="RefSeq" id="WP_006239432.1">
    <property type="nucleotide sequence ID" value="NZ_JH636049.1"/>
</dbReference>
<reference evidence="1 2" key="1">
    <citation type="submission" date="2012-01" db="EMBL/GenBank/DDBJ databases">
        <title>Improved High-Quality Draft sequence of Saccharomonospora xinjiangensis XJ-54.</title>
        <authorList>
            <consortium name="US DOE Joint Genome Institute"/>
            <person name="Lucas S."/>
            <person name="Han J."/>
            <person name="Lapidus A."/>
            <person name="Cheng J.-F."/>
            <person name="Goodwin L."/>
            <person name="Pitluck S."/>
            <person name="Peters L."/>
            <person name="Mikhailova N."/>
            <person name="Teshima H."/>
            <person name="Detter J.C."/>
            <person name="Han C."/>
            <person name="Tapia R."/>
            <person name="Land M."/>
            <person name="Hauser L."/>
            <person name="Kyrpides N."/>
            <person name="Ivanova N."/>
            <person name="Pagani I."/>
            <person name="Brambilla E.-M."/>
            <person name="Klenk H.-P."/>
            <person name="Woyke T."/>
        </authorList>
    </citation>
    <scope>NUCLEOTIDE SEQUENCE [LARGE SCALE GENOMIC DNA]</scope>
    <source>
        <strain evidence="1 2">XJ-54</strain>
    </source>
</reference>
<dbReference type="HOGENOM" id="CLU_1659478_0_0_11"/>
<sequence>MHAFQSAGGLLPLNPYEPIEFEERSQSEVAEGQLSLDDLLAELHAQQLTRHQFTLSAPGRRMLHRVLSALVEVQAGRRAASQLDGWLTPVLQRRLRAMPRTVSTRYVLRNIHVCRPAEKALEVCGTAHLIDRAYALVARFEHGESGWRCTMFTVLGRRP</sequence>
<dbReference type="eggNOG" id="ENOG50332RH">
    <property type="taxonomic scope" value="Bacteria"/>
</dbReference>
<organism evidence="1 2">
    <name type="scientific">Saccharomonospora xinjiangensis XJ-54</name>
    <dbReference type="NCBI Taxonomy" id="882086"/>
    <lineage>
        <taxon>Bacteria</taxon>
        <taxon>Bacillati</taxon>
        <taxon>Actinomycetota</taxon>
        <taxon>Actinomycetes</taxon>
        <taxon>Pseudonocardiales</taxon>
        <taxon>Pseudonocardiaceae</taxon>
        <taxon>Saccharomonospora</taxon>
    </lineage>
</organism>
<dbReference type="EMBL" id="JH636049">
    <property type="protein sequence ID" value="EID55275.1"/>
    <property type="molecule type" value="Genomic_DNA"/>
</dbReference>
<gene>
    <name evidence="1" type="ORF">SacxiDRAFT_3066</name>
</gene>
<accession>I0V572</accession>
<protein>
    <submittedName>
        <fullName evidence="1">Uncharacterized protein</fullName>
    </submittedName>
</protein>
<dbReference type="Pfam" id="PF20060">
    <property type="entry name" value="DUF6459"/>
    <property type="match status" value="1"/>
</dbReference>
<dbReference type="InterPro" id="IPR045596">
    <property type="entry name" value="DUF6459"/>
</dbReference>